<dbReference type="EMBL" id="JAWIZZ010000023">
    <property type="protein sequence ID" value="KAK5781909.1"/>
    <property type="molecule type" value="Genomic_DNA"/>
</dbReference>
<dbReference type="Pfam" id="PF08579">
    <property type="entry name" value="RPM2"/>
    <property type="match status" value="1"/>
</dbReference>
<name>A0AAN7W5X2_9SACH</name>
<dbReference type="InterPro" id="IPR013888">
    <property type="entry name" value="RNase_P_Rpm2_mt"/>
</dbReference>
<reference evidence="3" key="1">
    <citation type="submission" date="2023-07" db="EMBL/GenBank/DDBJ databases">
        <title>A draft genome of Kazachstania heterogenica Y-27499.</title>
        <authorList>
            <person name="Donic C."/>
            <person name="Kralova J.S."/>
            <person name="Fidel L."/>
            <person name="Ben-Dor S."/>
            <person name="Jung S."/>
        </authorList>
    </citation>
    <scope>NUCLEOTIDE SEQUENCE [LARGE SCALE GENOMIC DNA]</scope>
    <source>
        <strain evidence="3">Y27499</strain>
    </source>
</reference>
<feature type="region of interest" description="Disordered" evidence="1">
    <location>
        <begin position="101"/>
        <end position="131"/>
    </location>
</feature>
<organism evidence="2 3">
    <name type="scientific">Arxiozyma heterogenica</name>
    <dbReference type="NCBI Taxonomy" id="278026"/>
    <lineage>
        <taxon>Eukaryota</taxon>
        <taxon>Fungi</taxon>
        <taxon>Dikarya</taxon>
        <taxon>Ascomycota</taxon>
        <taxon>Saccharomycotina</taxon>
        <taxon>Saccharomycetes</taxon>
        <taxon>Saccharomycetales</taxon>
        <taxon>Saccharomycetaceae</taxon>
        <taxon>Arxiozyma</taxon>
    </lineage>
</organism>
<evidence type="ECO:0000313" key="3">
    <source>
        <dbReference type="Proteomes" id="UP001306508"/>
    </source>
</evidence>
<evidence type="ECO:0000256" key="1">
    <source>
        <dbReference type="SAM" id="MobiDB-lite"/>
    </source>
</evidence>
<keyword evidence="3" id="KW-1185">Reference proteome</keyword>
<evidence type="ECO:0000313" key="2">
    <source>
        <dbReference type="EMBL" id="KAK5781909.1"/>
    </source>
</evidence>
<accession>A0AAN7W5X2</accession>
<feature type="compositionally biased region" description="Low complexity" evidence="1">
    <location>
        <begin position="104"/>
        <end position="131"/>
    </location>
</feature>
<feature type="compositionally biased region" description="Low complexity" evidence="1">
    <location>
        <begin position="48"/>
        <end position="62"/>
    </location>
</feature>
<sequence>MSTAAISTIRNSNRIRHTATTSFFDSSYQLYKKRQNQTQKKTTRDHTNYTTYRLNNNNGSKNNNRRSRHYPNLHPIISANTNYIEHPTNNFHTLNHSNPQINLNNTTSTTNTTTTTTTTTNNNNNNNNNNNSNVLNDFPLNFNNRTNNISLFNDVYNTVSFNGNANNSNSTNNINAGNLSQSPTTINNKRNILTTQYSSPRKLTEADIKDDKCPWDEDLENNLNSDTYLKIHCEQINKCFQLGQYNKINSLYQSLRRNDLVPSIDIYEKIFISFHKRSFDQNNQNLNEKMWQLLNCYQDMINNKLKPNSKIYNILLLQIFKNSIIAIETNNMNGLDFFKIGSELLTTITQKNKISNETINYYLLSMNLYARETIMRMKSHNKGNNNNIASVDTSSIIPDLTCLKNNLIELSSIVYEKDSFYFLNFISLANLKKDLIMLKSLYNEFLFLLPMEKSISLKENQFEIYSMFITAFIETGELTVGSKMFNNIINEIKKKNGSKKIVTMVLSNFIISLSKVDPQRAYSVWFEFKKLSWVPEFSYEFYLLLLSNCFHDWDLTTKIYNYIYPMERSFNSKNKFQINKFRLNSNTNLSTYLLYPIHTENVINLLLDYALQLRDSDIIMKLLEESMVKNFKFDSNLYPFIFKFLKELNAPVDYLIRFIEIHGSLHPNLPFLSSITNSCTSPDLLLKIYNMHFFQEICSKLNFSLNSINQAPFDGLVSIMSVVWNSSHPIESYPHLLKIHAIIVIRLFDFDTLDPTMIHDIEMSQQPGMNNTRQMDQFILFKEKIIDCFTKFVKNYKGFNLDPSKIDPVVPQAAKFIIDLKQEYVDYFAHPGDWDKNYPLSLGPAIRNSTKTGLKEYENLSSKGYCFDYDTFKELIKHKYYDQSIINNFLGFSQDDIDELRFSRNLLISKMKAEDIELMVLLNGPNFQKQVLPYLNEVSLIRTMKSLVTIGMDTFLRLINFPYGFKHITKQAEYKRLIEFIYTQLFEEGYYDLILELNETCPVLDVEILLESCIRSSNPINNNKFIPLFAKFQNSPLLLTESQRIRIESEYLIIKGHIKEAADLLEMNIGNKDEDLINLYSFTVFIQSFYSNITQFKYTPKNTIQLANMLSACSSFISVVNNYDHWNMRSSQEECTKEEILGQMLQNLIDASRLFQREKALTDDIKKILNEKLRTLYRFKVYLRSPHVTITELQQLIHIWQVINPSSVIHLFNNIVETVYLNQDILAETGTLTLQGNLVWEFDIDSLVSILEDVSVSFTKDEENMSRLNEFRDYIYQRYPMPIDAVVI</sequence>
<feature type="region of interest" description="Disordered" evidence="1">
    <location>
        <begin position="34"/>
        <end position="67"/>
    </location>
</feature>
<protein>
    <submittedName>
        <fullName evidence="2">Uncharacterized protein</fullName>
    </submittedName>
</protein>
<proteinExistence type="predicted"/>
<dbReference type="Proteomes" id="UP001306508">
    <property type="component" value="Unassembled WGS sequence"/>
</dbReference>
<comment type="caution">
    <text evidence="2">The sequence shown here is derived from an EMBL/GenBank/DDBJ whole genome shotgun (WGS) entry which is preliminary data.</text>
</comment>
<gene>
    <name evidence="2" type="ORF">RI543_000560</name>
</gene>